<sequence>MLSEIKDVANIERELSLTRRVKDDQNSKVDSSLSDTKLRSIKNGNPDTSSGLFADRRWVRLSSR</sequence>
<gene>
    <name evidence="2" type="ORF">DPMN_169730</name>
</gene>
<evidence type="ECO:0000313" key="3">
    <source>
        <dbReference type="Proteomes" id="UP000828390"/>
    </source>
</evidence>
<comment type="caution">
    <text evidence="2">The sequence shown here is derived from an EMBL/GenBank/DDBJ whole genome shotgun (WGS) entry which is preliminary data.</text>
</comment>
<feature type="region of interest" description="Disordered" evidence="1">
    <location>
        <begin position="21"/>
        <end position="52"/>
    </location>
</feature>
<proteinExistence type="predicted"/>
<reference evidence="2" key="1">
    <citation type="journal article" date="2019" name="bioRxiv">
        <title>The Genome of the Zebra Mussel, Dreissena polymorpha: A Resource for Invasive Species Research.</title>
        <authorList>
            <person name="McCartney M.A."/>
            <person name="Auch B."/>
            <person name="Kono T."/>
            <person name="Mallez S."/>
            <person name="Zhang Y."/>
            <person name="Obille A."/>
            <person name="Becker A."/>
            <person name="Abrahante J.E."/>
            <person name="Garbe J."/>
            <person name="Badalamenti J.P."/>
            <person name="Herman A."/>
            <person name="Mangelson H."/>
            <person name="Liachko I."/>
            <person name="Sullivan S."/>
            <person name="Sone E.D."/>
            <person name="Koren S."/>
            <person name="Silverstein K.A.T."/>
            <person name="Beckman K.B."/>
            <person name="Gohl D.M."/>
        </authorList>
    </citation>
    <scope>NUCLEOTIDE SEQUENCE</scope>
    <source>
        <strain evidence="2">Duluth1</strain>
        <tissue evidence="2">Whole animal</tissue>
    </source>
</reference>
<accession>A0A9D4IAW9</accession>
<dbReference type="AlphaFoldDB" id="A0A9D4IAW9"/>
<reference evidence="2" key="2">
    <citation type="submission" date="2020-11" db="EMBL/GenBank/DDBJ databases">
        <authorList>
            <person name="McCartney M.A."/>
            <person name="Auch B."/>
            <person name="Kono T."/>
            <person name="Mallez S."/>
            <person name="Becker A."/>
            <person name="Gohl D.M."/>
            <person name="Silverstein K.A.T."/>
            <person name="Koren S."/>
            <person name="Bechman K.B."/>
            <person name="Herman A."/>
            <person name="Abrahante J.E."/>
            <person name="Garbe J."/>
        </authorList>
    </citation>
    <scope>NUCLEOTIDE SEQUENCE</scope>
    <source>
        <strain evidence="2">Duluth1</strain>
        <tissue evidence="2">Whole animal</tissue>
    </source>
</reference>
<organism evidence="2 3">
    <name type="scientific">Dreissena polymorpha</name>
    <name type="common">Zebra mussel</name>
    <name type="synonym">Mytilus polymorpha</name>
    <dbReference type="NCBI Taxonomy" id="45954"/>
    <lineage>
        <taxon>Eukaryota</taxon>
        <taxon>Metazoa</taxon>
        <taxon>Spiralia</taxon>
        <taxon>Lophotrochozoa</taxon>
        <taxon>Mollusca</taxon>
        <taxon>Bivalvia</taxon>
        <taxon>Autobranchia</taxon>
        <taxon>Heteroconchia</taxon>
        <taxon>Euheterodonta</taxon>
        <taxon>Imparidentia</taxon>
        <taxon>Neoheterodontei</taxon>
        <taxon>Myida</taxon>
        <taxon>Dreissenoidea</taxon>
        <taxon>Dreissenidae</taxon>
        <taxon>Dreissena</taxon>
    </lineage>
</organism>
<name>A0A9D4IAW9_DREPO</name>
<dbReference type="Proteomes" id="UP000828390">
    <property type="component" value="Unassembled WGS sequence"/>
</dbReference>
<feature type="compositionally biased region" description="Polar residues" evidence="1">
    <location>
        <begin position="42"/>
        <end position="51"/>
    </location>
</feature>
<dbReference type="EMBL" id="JAIWYP010000009">
    <property type="protein sequence ID" value="KAH3768516.1"/>
    <property type="molecule type" value="Genomic_DNA"/>
</dbReference>
<evidence type="ECO:0000256" key="1">
    <source>
        <dbReference type="SAM" id="MobiDB-lite"/>
    </source>
</evidence>
<protein>
    <submittedName>
        <fullName evidence="2">Uncharacterized protein</fullName>
    </submittedName>
</protein>
<evidence type="ECO:0000313" key="2">
    <source>
        <dbReference type="EMBL" id="KAH3768516.1"/>
    </source>
</evidence>
<keyword evidence="3" id="KW-1185">Reference proteome</keyword>